<dbReference type="OrthoDB" id="105697at2157"/>
<dbReference type="SUPFAM" id="SSF52402">
    <property type="entry name" value="Adenine nucleotide alpha hydrolases-like"/>
    <property type="match status" value="1"/>
</dbReference>
<dbReference type="RefSeq" id="WP_097007226.1">
    <property type="nucleotide sequence ID" value="NZ_OBEJ01000001.1"/>
</dbReference>
<organism evidence="3 4">
    <name type="scientific">Natronoarchaeum philippinense</name>
    <dbReference type="NCBI Taxonomy" id="558529"/>
    <lineage>
        <taxon>Archaea</taxon>
        <taxon>Methanobacteriati</taxon>
        <taxon>Methanobacteriota</taxon>
        <taxon>Stenosarchaea group</taxon>
        <taxon>Halobacteria</taxon>
        <taxon>Halobacteriales</taxon>
        <taxon>Natronoarchaeaceae</taxon>
    </lineage>
</organism>
<dbReference type="InterPro" id="IPR014729">
    <property type="entry name" value="Rossmann-like_a/b/a_fold"/>
</dbReference>
<dbReference type="PANTHER" id="PTHR46268">
    <property type="entry name" value="STRESS RESPONSE PROTEIN NHAX"/>
    <property type="match status" value="1"/>
</dbReference>
<dbReference type="Proteomes" id="UP000219453">
    <property type="component" value="Unassembled WGS sequence"/>
</dbReference>
<evidence type="ECO:0000313" key="3">
    <source>
        <dbReference type="EMBL" id="SNZ02999.1"/>
    </source>
</evidence>
<evidence type="ECO:0000259" key="2">
    <source>
        <dbReference type="Pfam" id="PF00582"/>
    </source>
</evidence>
<dbReference type="Gene3D" id="3.40.50.620">
    <property type="entry name" value="HUPs"/>
    <property type="match status" value="1"/>
</dbReference>
<evidence type="ECO:0000256" key="1">
    <source>
        <dbReference type="ARBA" id="ARBA00008791"/>
    </source>
</evidence>
<dbReference type="EMBL" id="OBEJ01000001">
    <property type="protein sequence ID" value="SNZ02999.1"/>
    <property type="molecule type" value="Genomic_DNA"/>
</dbReference>
<dbReference type="CDD" id="cd00293">
    <property type="entry name" value="USP-like"/>
    <property type="match status" value="1"/>
</dbReference>
<gene>
    <name evidence="3" type="ORF">SAMN06269185_0167</name>
</gene>
<dbReference type="PRINTS" id="PR01438">
    <property type="entry name" value="UNVRSLSTRESS"/>
</dbReference>
<feature type="domain" description="UspA" evidence="2">
    <location>
        <begin position="3"/>
        <end position="141"/>
    </location>
</feature>
<reference evidence="3 4" key="1">
    <citation type="submission" date="2017-09" db="EMBL/GenBank/DDBJ databases">
        <authorList>
            <person name="Ehlers B."/>
            <person name="Leendertz F.H."/>
        </authorList>
    </citation>
    <scope>NUCLEOTIDE SEQUENCE [LARGE SCALE GENOMIC DNA]</scope>
    <source>
        <strain evidence="3 4">DSM 27208</strain>
    </source>
</reference>
<dbReference type="PANTHER" id="PTHR46268:SF24">
    <property type="entry name" value="UNIVERSAL STRESS PROTEIN"/>
    <property type="match status" value="1"/>
</dbReference>
<name>A0A285N0M5_NATPI</name>
<proteinExistence type="inferred from homology"/>
<accession>A0A285N0M5</accession>
<protein>
    <submittedName>
        <fullName evidence="3">Nucleotide-binding universal stress protein, UspA family</fullName>
    </submittedName>
</protein>
<evidence type="ECO:0000313" key="4">
    <source>
        <dbReference type="Proteomes" id="UP000219453"/>
    </source>
</evidence>
<comment type="similarity">
    <text evidence="1">Belongs to the universal stress protein A family.</text>
</comment>
<keyword evidence="4" id="KW-1185">Reference proteome</keyword>
<sequence>MPTRVLVAFDESTQANFALRYALSTYADAEIRVLHVNDPREWHDPGDVGGVTYEVSYERARESAERLLERAAATARDHGREISTDTAEGKAAPTIVRYATEHDFDHIVLGSHGRTGLSRLLLGSVAEHVVRRAHAPVTVVRNEPPELDD</sequence>
<dbReference type="InterPro" id="IPR006016">
    <property type="entry name" value="UspA"/>
</dbReference>
<dbReference type="Pfam" id="PF00582">
    <property type="entry name" value="Usp"/>
    <property type="match status" value="1"/>
</dbReference>
<dbReference type="AlphaFoldDB" id="A0A285N0M5"/>
<dbReference type="InterPro" id="IPR006015">
    <property type="entry name" value="Universal_stress_UspA"/>
</dbReference>